<dbReference type="PANTHER" id="PTHR23131">
    <property type="entry name" value="ENDORIBONUCLEASE LACTB2"/>
    <property type="match status" value="1"/>
</dbReference>
<evidence type="ECO:0000313" key="2">
    <source>
        <dbReference type="EMBL" id="MET3614279.1"/>
    </source>
</evidence>
<dbReference type="EMBL" id="JBEPMB010000003">
    <property type="protein sequence ID" value="MET3614279.1"/>
    <property type="molecule type" value="Genomic_DNA"/>
</dbReference>
<dbReference type="InterPro" id="IPR001279">
    <property type="entry name" value="Metallo-B-lactamas"/>
</dbReference>
<feature type="domain" description="Metallo-beta-lactamase" evidence="1">
    <location>
        <begin position="54"/>
        <end position="271"/>
    </location>
</feature>
<dbReference type="Pfam" id="PF00753">
    <property type="entry name" value="Lactamase_B"/>
    <property type="match status" value="1"/>
</dbReference>
<dbReference type="Pfam" id="PF21221">
    <property type="entry name" value="B_lactamase-like_C"/>
    <property type="match status" value="1"/>
</dbReference>
<gene>
    <name evidence="2" type="ORF">ABID16_002616</name>
</gene>
<reference evidence="2 3" key="1">
    <citation type="submission" date="2024-06" db="EMBL/GenBank/DDBJ databases">
        <title>Genomic Encyclopedia of Type Strains, Phase IV (KMG-IV): sequencing the most valuable type-strain genomes for metagenomic binning, comparative biology and taxonomic classification.</title>
        <authorList>
            <person name="Goeker M."/>
        </authorList>
    </citation>
    <scope>NUCLEOTIDE SEQUENCE [LARGE SCALE GENOMIC DNA]</scope>
    <source>
        <strain evidence="2 3">DSM 29780</strain>
    </source>
</reference>
<keyword evidence="3" id="KW-1185">Reference proteome</keyword>
<organism evidence="2 3">
    <name type="scientific">Rhizobium aquaticum</name>
    <dbReference type="NCBI Taxonomy" id="1549636"/>
    <lineage>
        <taxon>Bacteria</taxon>
        <taxon>Pseudomonadati</taxon>
        <taxon>Pseudomonadota</taxon>
        <taxon>Alphaproteobacteria</taxon>
        <taxon>Hyphomicrobiales</taxon>
        <taxon>Rhizobiaceae</taxon>
        <taxon>Rhizobium/Agrobacterium group</taxon>
        <taxon>Rhizobium</taxon>
    </lineage>
</organism>
<dbReference type="Gene3D" id="3.60.15.10">
    <property type="entry name" value="Ribonuclease Z/Hydroxyacylglutathione hydrolase-like"/>
    <property type="match status" value="1"/>
</dbReference>
<proteinExistence type="predicted"/>
<dbReference type="Proteomes" id="UP001549047">
    <property type="component" value="Unassembled WGS sequence"/>
</dbReference>
<dbReference type="InterPro" id="IPR048933">
    <property type="entry name" value="B_lactamase-like_C"/>
</dbReference>
<dbReference type="PANTHER" id="PTHR23131:SF4">
    <property type="entry name" value="METALLO-BETA-LACTAMASE SUPERFAMILY POTEIN"/>
    <property type="match status" value="1"/>
</dbReference>
<dbReference type="Gene3D" id="1.10.10.10">
    <property type="entry name" value="Winged helix-like DNA-binding domain superfamily/Winged helix DNA-binding domain"/>
    <property type="match status" value="1"/>
</dbReference>
<dbReference type="InterPro" id="IPR036866">
    <property type="entry name" value="RibonucZ/Hydroxyglut_hydro"/>
</dbReference>
<evidence type="ECO:0000259" key="1">
    <source>
        <dbReference type="SMART" id="SM00849"/>
    </source>
</evidence>
<accession>A0ABV2J0K7</accession>
<sequence length="381" mass="41495">MSMSHSAAAEIAASPAAARPITFPMTTPPENGACMEIAPGILWARLALPFRLNHVNIYLIEDGDGYAAVDTGIADDRTKDAWQALLAGPLKGKRLTRLIVTHHHPDHIGLAGWLCAEFGIPLLTSQTGFLACNNISLSPDALGSEAYRAFYRAHGMSDATAETVSTQGNFYLRMVTPLPLTFFRLVAGEKLKIGSRTFDILSGDGHAPEQIMLYDASAKLLFAADQVLARITPNVSVWAVEPDGDPLGLYTRSLGAIAAGLPDDTFVLPGHELPFYGLHTRIGEILAHHEERCDIILSAVRARPMTVADLVPVLFPRPLDPHQMSFAFSETHAHVNLLIHRGNLVFVRDMEGVQRVFRGCSEGVQRVFRGCSEGVQRVFRG</sequence>
<protein>
    <submittedName>
        <fullName evidence="2">Glyoxylase-like metal-dependent hydrolase (Beta-lactamase superfamily II)</fullName>
    </submittedName>
</protein>
<dbReference type="SMART" id="SM00849">
    <property type="entry name" value="Lactamase_B"/>
    <property type="match status" value="1"/>
</dbReference>
<dbReference type="InterPro" id="IPR036388">
    <property type="entry name" value="WH-like_DNA-bd_sf"/>
</dbReference>
<comment type="caution">
    <text evidence="2">The sequence shown here is derived from an EMBL/GenBank/DDBJ whole genome shotgun (WGS) entry which is preliminary data.</text>
</comment>
<dbReference type="InterPro" id="IPR050662">
    <property type="entry name" value="Sec-metab_biosynth-thioest"/>
</dbReference>
<name>A0ABV2J0K7_9HYPH</name>
<dbReference type="SUPFAM" id="SSF56281">
    <property type="entry name" value="Metallo-hydrolase/oxidoreductase"/>
    <property type="match status" value="1"/>
</dbReference>
<evidence type="ECO:0000313" key="3">
    <source>
        <dbReference type="Proteomes" id="UP001549047"/>
    </source>
</evidence>